<gene>
    <name evidence="1" type="ORF">LEP1GSC024_0084</name>
</gene>
<dbReference type="EMBL" id="AKXB02000026">
    <property type="protein sequence ID" value="EMO90857.1"/>
    <property type="molecule type" value="Genomic_DNA"/>
</dbReference>
<dbReference type="Proteomes" id="UP000012138">
    <property type="component" value="Unassembled WGS sequence"/>
</dbReference>
<proteinExistence type="predicted"/>
<name>M6Y943_9LEPT</name>
<evidence type="ECO:0000313" key="1">
    <source>
        <dbReference type="EMBL" id="EMO90857.1"/>
    </source>
</evidence>
<reference evidence="1 2" key="1">
    <citation type="submission" date="2013-01" db="EMBL/GenBank/DDBJ databases">
        <authorList>
            <person name="Harkins D.M."/>
            <person name="Durkin A.S."/>
            <person name="Brinkac L.M."/>
            <person name="Haft D.H."/>
            <person name="Selengut J.D."/>
            <person name="Sanka R."/>
            <person name="DePew J."/>
            <person name="Purushe J."/>
            <person name="Whelen A.C."/>
            <person name="Vinetz J.M."/>
            <person name="Sutton G.G."/>
            <person name="Nierman W.C."/>
            <person name="Fouts D.E."/>
        </authorList>
    </citation>
    <scope>NUCLEOTIDE SEQUENCE [LARGE SCALE GENOMIC DNA]</scope>
    <source>
        <strain evidence="1 2">2001034031</strain>
    </source>
</reference>
<comment type="caution">
    <text evidence="1">The sequence shown here is derived from an EMBL/GenBank/DDBJ whole genome shotgun (WGS) entry which is preliminary data.</text>
</comment>
<organism evidence="1 2">
    <name type="scientific">Leptospira noguchii str. 2001034031</name>
    <dbReference type="NCBI Taxonomy" id="1193053"/>
    <lineage>
        <taxon>Bacteria</taxon>
        <taxon>Pseudomonadati</taxon>
        <taxon>Spirochaetota</taxon>
        <taxon>Spirochaetia</taxon>
        <taxon>Leptospirales</taxon>
        <taxon>Leptospiraceae</taxon>
        <taxon>Leptospira</taxon>
    </lineage>
</organism>
<protein>
    <submittedName>
        <fullName evidence="1">Uncharacterized protein</fullName>
    </submittedName>
</protein>
<accession>M6Y943</accession>
<evidence type="ECO:0000313" key="2">
    <source>
        <dbReference type="Proteomes" id="UP000012138"/>
    </source>
</evidence>
<dbReference type="AlphaFoldDB" id="M6Y943"/>
<sequence>MKYSIYIILFCMGCHWYSVENKTETEKSKDELFIKKTIGVNLDYDYVHSDIDIASEHYRFISLIVPTFIEFQKFKTVKYGSENSDIQMDIKLTWKRSPGSIISILLSSYTLSILPVYYTHKFQIDVDYINSKTQKKIQYSIPTKISFIGYLLYRKSYYDIENKEFVKDIVNQIINKGHQLEVY</sequence>